<dbReference type="CDD" id="cd18186">
    <property type="entry name" value="BTB_POZ_ZBTB_KLHL-like"/>
    <property type="match status" value="1"/>
</dbReference>
<protein>
    <recommendedName>
        <fullName evidence="1">BTB domain-containing protein</fullName>
    </recommendedName>
</protein>
<dbReference type="Proteomes" id="UP000676310">
    <property type="component" value="Unassembled WGS sequence"/>
</dbReference>
<dbReference type="AlphaFoldDB" id="A0A8J2N7K2"/>
<evidence type="ECO:0000313" key="2">
    <source>
        <dbReference type="EMBL" id="CAG5186394.1"/>
    </source>
</evidence>
<accession>A0A8J2N7K2</accession>
<evidence type="ECO:0000259" key="1">
    <source>
        <dbReference type="PROSITE" id="PS50097"/>
    </source>
</evidence>
<dbReference type="SMART" id="SM00225">
    <property type="entry name" value="BTB"/>
    <property type="match status" value="1"/>
</dbReference>
<dbReference type="PANTHER" id="PTHR47843:SF5">
    <property type="entry name" value="BTB_POZ DOMAIN PROTEIN"/>
    <property type="match status" value="1"/>
</dbReference>
<dbReference type="Gene3D" id="3.30.710.10">
    <property type="entry name" value="Potassium Channel Kv1.1, Chain A"/>
    <property type="match status" value="1"/>
</dbReference>
<reference evidence="2" key="1">
    <citation type="submission" date="2021-05" db="EMBL/GenBank/DDBJ databases">
        <authorList>
            <person name="Stam R."/>
        </authorList>
    </citation>
    <scope>NUCLEOTIDE SEQUENCE</scope>
    <source>
        <strain evidence="2">CS162</strain>
    </source>
</reference>
<proteinExistence type="predicted"/>
<organism evidence="2 3">
    <name type="scientific">Alternaria atra</name>
    <dbReference type="NCBI Taxonomy" id="119953"/>
    <lineage>
        <taxon>Eukaryota</taxon>
        <taxon>Fungi</taxon>
        <taxon>Dikarya</taxon>
        <taxon>Ascomycota</taxon>
        <taxon>Pezizomycotina</taxon>
        <taxon>Dothideomycetes</taxon>
        <taxon>Pleosporomycetidae</taxon>
        <taxon>Pleosporales</taxon>
        <taxon>Pleosporineae</taxon>
        <taxon>Pleosporaceae</taxon>
        <taxon>Alternaria</taxon>
        <taxon>Alternaria sect. Ulocladioides</taxon>
    </lineage>
</organism>
<dbReference type="InterPro" id="IPR011333">
    <property type="entry name" value="SKP1/BTB/POZ_sf"/>
</dbReference>
<gene>
    <name evidence="2" type="ORF">ALTATR162_LOCUS11574</name>
</gene>
<dbReference type="SUPFAM" id="SSF54695">
    <property type="entry name" value="POZ domain"/>
    <property type="match status" value="1"/>
</dbReference>
<name>A0A8J2N7K2_9PLEO</name>
<dbReference type="PANTHER" id="PTHR47843">
    <property type="entry name" value="BTB DOMAIN-CONTAINING PROTEIN-RELATED"/>
    <property type="match status" value="1"/>
</dbReference>
<dbReference type="RefSeq" id="XP_043175151.1">
    <property type="nucleotide sequence ID" value="XM_043319216.1"/>
</dbReference>
<feature type="domain" description="BTB" evidence="1">
    <location>
        <begin position="53"/>
        <end position="120"/>
    </location>
</feature>
<comment type="caution">
    <text evidence="2">The sequence shown here is derived from an EMBL/GenBank/DDBJ whole genome shotgun (WGS) entry which is preliminary data.</text>
</comment>
<dbReference type="InterPro" id="IPR000210">
    <property type="entry name" value="BTB/POZ_dom"/>
</dbReference>
<dbReference type="OrthoDB" id="6359816at2759"/>
<sequence length="273" mass="30763">MDLTTQSRVDSKAIIPTTPHVKATQTLDTDPVPPTPSKPKIKETKLALNDETADFTVICEGQRFATHRNVLETSSPYFARMFRFNGSETNDKEVQVPDVHAITMKHILDFMYTSTYQFPDGVSIPSTDYCNHTTFALLHGPDKSPLIFKRKCPCAGKSLSASHLLMHVHVYTVADYLGMADLKTYARQGVVDVLHVYWQYKGLDLADALEEAFTSTPDDDVGIRDVLVNAMKEHPGLVVDEGDVEDWLEDHPEVRERVNWDDYMKPYGRGEKG</sequence>
<evidence type="ECO:0000313" key="3">
    <source>
        <dbReference type="Proteomes" id="UP000676310"/>
    </source>
</evidence>
<dbReference type="GeneID" id="67011861"/>
<keyword evidence="3" id="KW-1185">Reference proteome</keyword>
<dbReference type="EMBL" id="CAJRGZ010000030">
    <property type="protein sequence ID" value="CAG5186394.1"/>
    <property type="molecule type" value="Genomic_DNA"/>
</dbReference>
<dbReference type="Pfam" id="PF00651">
    <property type="entry name" value="BTB"/>
    <property type="match status" value="1"/>
</dbReference>
<dbReference type="PROSITE" id="PS50097">
    <property type="entry name" value="BTB"/>
    <property type="match status" value="1"/>
</dbReference>